<evidence type="ECO:0000256" key="7">
    <source>
        <dbReference type="ARBA" id="ARBA00023136"/>
    </source>
</evidence>
<keyword evidence="5 9" id="KW-0812">Transmembrane</keyword>
<feature type="transmembrane region" description="Helical" evidence="9">
    <location>
        <begin position="120"/>
        <end position="139"/>
    </location>
</feature>
<evidence type="ECO:0000256" key="8">
    <source>
        <dbReference type="ARBA" id="ARBA00035655"/>
    </source>
</evidence>
<gene>
    <name evidence="10" type="ORF">OHM77_07705</name>
</gene>
<evidence type="ECO:0000256" key="3">
    <source>
        <dbReference type="ARBA" id="ARBA00022475"/>
    </source>
</evidence>
<feature type="transmembrane region" description="Helical" evidence="9">
    <location>
        <begin position="213"/>
        <end position="230"/>
    </location>
</feature>
<dbReference type="PANTHER" id="PTHR30574:SF1">
    <property type="entry name" value="SULPHUR TRANSPORT DOMAIN-CONTAINING PROTEIN"/>
    <property type="match status" value="1"/>
</dbReference>
<evidence type="ECO:0000256" key="9">
    <source>
        <dbReference type="SAM" id="Phobius"/>
    </source>
</evidence>
<feature type="transmembrane region" description="Helical" evidence="9">
    <location>
        <begin position="87"/>
        <end position="108"/>
    </location>
</feature>
<protein>
    <submittedName>
        <fullName evidence="10">YeeE/YedE family protein</fullName>
    </submittedName>
</protein>
<feature type="transmembrane region" description="Helical" evidence="9">
    <location>
        <begin position="50"/>
        <end position="67"/>
    </location>
</feature>
<dbReference type="EMBL" id="CP107246">
    <property type="protein sequence ID" value="WIM04593.1"/>
    <property type="molecule type" value="Genomic_DNA"/>
</dbReference>
<organism evidence="10">
    <name type="scientific">Candidatus Nitricoxidivorans perseverans</name>
    <dbReference type="NCBI Taxonomy" id="2975601"/>
    <lineage>
        <taxon>Bacteria</taxon>
        <taxon>Pseudomonadati</taxon>
        <taxon>Pseudomonadota</taxon>
        <taxon>Betaproteobacteria</taxon>
        <taxon>Nitrosomonadales</taxon>
        <taxon>Sterolibacteriaceae</taxon>
        <taxon>Candidatus Nitricoxidivorans</taxon>
    </lineage>
</organism>
<name>A0AA49FJF9_9PROT</name>
<keyword evidence="4" id="KW-0997">Cell inner membrane</keyword>
<sequence length="376" mass="39959">MEFGIHQKILLSVFAVAAIMGATANKTNFCTMGAVSDWVNMDDKGRMRSWLLAVAVAMGGVLILEALGKVNLSGMTFPPYRTANFAWLRYLLGGLLFGVGMTLGSGCGNKTLVRIGAGNLKSFFVLAIAAGMSYLMLWTDFYLTVFDSWMAPLTVNLGTAIGAKSQTLDGIVGGLMGMDSTATLHLILGGIVVLGLLIFIFSSEDFRGNRDNILGGTVVGLAVVAGWYLTGSALGAEWKEWAEMADTPPSRVEVQSFTFISPMGDSVRYLMNPTDLSLINFGVTALTGVIVGSFLYAGISRSIRFEWFVSVGDFFNHAIGGVLMGVGGVLSMGCTIGQGITGFSTLALGSMLTFAAIVAGAAGTMKYQYWRMMREA</sequence>
<dbReference type="Pfam" id="PF04143">
    <property type="entry name" value="Sulf_transp"/>
    <property type="match status" value="1"/>
</dbReference>
<proteinExistence type="inferred from homology"/>
<evidence type="ECO:0000256" key="1">
    <source>
        <dbReference type="ARBA" id="ARBA00004429"/>
    </source>
</evidence>
<keyword evidence="2" id="KW-0813">Transport</keyword>
<comment type="similarity">
    <text evidence="8">Belongs to the TsuA/YedE (TC 9.B.102) family.</text>
</comment>
<feature type="transmembrane region" description="Helical" evidence="9">
    <location>
        <begin position="278"/>
        <end position="297"/>
    </location>
</feature>
<keyword evidence="7 9" id="KW-0472">Membrane</keyword>
<evidence type="ECO:0000256" key="4">
    <source>
        <dbReference type="ARBA" id="ARBA00022519"/>
    </source>
</evidence>
<feature type="transmembrane region" description="Helical" evidence="9">
    <location>
        <begin position="346"/>
        <end position="365"/>
    </location>
</feature>
<evidence type="ECO:0000313" key="10">
    <source>
        <dbReference type="EMBL" id="WIM04593.1"/>
    </source>
</evidence>
<evidence type="ECO:0000256" key="5">
    <source>
        <dbReference type="ARBA" id="ARBA00022692"/>
    </source>
</evidence>
<dbReference type="InterPro" id="IPR007272">
    <property type="entry name" value="Sulf_transp_TsuA/YedE"/>
</dbReference>
<keyword evidence="6 9" id="KW-1133">Transmembrane helix</keyword>
<feature type="transmembrane region" description="Helical" evidence="9">
    <location>
        <begin position="182"/>
        <end position="201"/>
    </location>
</feature>
<accession>A0AA49FJF9</accession>
<keyword evidence="3" id="KW-1003">Cell membrane</keyword>
<evidence type="ECO:0000256" key="6">
    <source>
        <dbReference type="ARBA" id="ARBA00022989"/>
    </source>
</evidence>
<dbReference type="Proteomes" id="UP001234916">
    <property type="component" value="Chromosome"/>
</dbReference>
<feature type="transmembrane region" description="Helical" evidence="9">
    <location>
        <begin position="318"/>
        <end position="340"/>
    </location>
</feature>
<dbReference type="KEGG" id="npv:OHM77_07705"/>
<dbReference type="AlphaFoldDB" id="A0AA49FJF9"/>
<comment type="subcellular location">
    <subcellularLocation>
        <location evidence="1">Cell inner membrane</location>
        <topology evidence="1">Multi-pass membrane protein</topology>
    </subcellularLocation>
</comment>
<dbReference type="GO" id="GO:0005886">
    <property type="term" value="C:plasma membrane"/>
    <property type="evidence" value="ECO:0007669"/>
    <property type="project" value="UniProtKB-SubCell"/>
</dbReference>
<reference evidence="10" key="1">
    <citation type="journal article" date="2023" name="Nat. Microbiol.">
        <title>Enrichment and characterization of a nitric oxide-reducing microbial community in a continuous bioreactor.</title>
        <authorList>
            <person name="Garrido-Amador P."/>
            <person name="Stortenbeker N."/>
            <person name="Wessels H.J.C.T."/>
            <person name="Speth D.R."/>
            <person name="Garcia-Heredia I."/>
            <person name="Kartal B."/>
        </authorList>
    </citation>
    <scope>NUCLEOTIDE SEQUENCE</scope>
    <source>
        <strain evidence="10">MAG1</strain>
    </source>
</reference>
<evidence type="ECO:0000256" key="2">
    <source>
        <dbReference type="ARBA" id="ARBA00022448"/>
    </source>
</evidence>
<dbReference type="PANTHER" id="PTHR30574">
    <property type="entry name" value="INNER MEMBRANE PROTEIN YEDE"/>
    <property type="match status" value="1"/>
</dbReference>